<dbReference type="EMBL" id="MU267655">
    <property type="protein sequence ID" value="KAH7912257.1"/>
    <property type="molecule type" value="Genomic_DNA"/>
</dbReference>
<keyword evidence="2" id="KW-1185">Reference proteome</keyword>
<comment type="caution">
    <text evidence="1">The sequence shown here is derived from an EMBL/GenBank/DDBJ whole genome shotgun (WGS) entry which is preliminary data.</text>
</comment>
<sequence length="275" mass="30838">MLSLPQPPATATSSTPPIISMQEDRHTLEKLLLHCYPGFGTSLDCLDDIKVVLAAATKYDMQAVLKHIRKWMVISPLFQANLLAFYAIFCLQGWEAEARLAALNLLENKEFWLGSNHYVPELENISAGSYYRLTIYHARCGAAARDTMQNLEWLDERLMPNESMVSHLSGYHDRRGCAIVKFRIGARTCDSCPKWFETYLRAVGEELVCRPSAATVAHSELFDKAVLEGSSCDGCRSHLIPKMPELRNLFAAQVSEVVSKVQLDFVPPTQKAVTE</sequence>
<evidence type="ECO:0000313" key="1">
    <source>
        <dbReference type="EMBL" id="KAH7912257.1"/>
    </source>
</evidence>
<reference evidence="1" key="1">
    <citation type="journal article" date="2021" name="New Phytol.">
        <title>Evolutionary innovations through gain and loss of genes in the ectomycorrhizal Boletales.</title>
        <authorList>
            <person name="Wu G."/>
            <person name="Miyauchi S."/>
            <person name="Morin E."/>
            <person name="Kuo A."/>
            <person name="Drula E."/>
            <person name="Varga T."/>
            <person name="Kohler A."/>
            <person name="Feng B."/>
            <person name="Cao Y."/>
            <person name="Lipzen A."/>
            <person name="Daum C."/>
            <person name="Hundley H."/>
            <person name="Pangilinan J."/>
            <person name="Johnson J."/>
            <person name="Barry K."/>
            <person name="LaButti K."/>
            <person name="Ng V."/>
            <person name="Ahrendt S."/>
            <person name="Min B."/>
            <person name="Choi I.G."/>
            <person name="Park H."/>
            <person name="Plett J.M."/>
            <person name="Magnuson J."/>
            <person name="Spatafora J.W."/>
            <person name="Nagy L.G."/>
            <person name="Henrissat B."/>
            <person name="Grigoriev I.V."/>
            <person name="Yang Z.L."/>
            <person name="Xu J."/>
            <person name="Martin F.M."/>
        </authorList>
    </citation>
    <scope>NUCLEOTIDE SEQUENCE</scope>
    <source>
        <strain evidence="1">ATCC 28755</strain>
    </source>
</reference>
<organism evidence="1 2">
    <name type="scientific">Hygrophoropsis aurantiaca</name>
    <dbReference type="NCBI Taxonomy" id="72124"/>
    <lineage>
        <taxon>Eukaryota</taxon>
        <taxon>Fungi</taxon>
        <taxon>Dikarya</taxon>
        <taxon>Basidiomycota</taxon>
        <taxon>Agaricomycotina</taxon>
        <taxon>Agaricomycetes</taxon>
        <taxon>Agaricomycetidae</taxon>
        <taxon>Boletales</taxon>
        <taxon>Coniophorineae</taxon>
        <taxon>Hygrophoropsidaceae</taxon>
        <taxon>Hygrophoropsis</taxon>
    </lineage>
</organism>
<gene>
    <name evidence="1" type="ORF">BJ138DRAFT_808098</name>
</gene>
<proteinExistence type="predicted"/>
<accession>A0ACB8AI95</accession>
<protein>
    <submittedName>
        <fullName evidence="1">Uncharacterized protein</fullName>
    </submittedName>
</protein>
<name>A0ACB8AI95_9AGAM</name>
<dbReference type="Proteomes" id="UP000790377">
    <property type="component" value="Unassembled WGS sequence"/>
</dbReference>
<evidence type="ECO:0000313" key="2">
    <source>
        <dbReference type="Proteomes" id="UP000790377"/>
    </source>
</evidence>